<evidence type="ECO:0000256" key="3">
    <source>
        <dbReference type="ARBA" id="ARBA00022475"/>
    </source>
</evidence>
<keyword evidence="6 7" id="KW-0472">Membrane</keyword>
<evidence type="ECO:0000256" key="2">
    <source>
        <dbReference type="ARBA" id="ARBA00022448"/>
    </source>
</evidence>
<keyword evidence="5 7" id="KW-1133">Transmembrane helix</keyword>
<organism evidence="9 10">
    <name type="scientific">Nonomuraea typhae</name>
    <dbReference type="NCBI Taxonomy" id="2603600"/>
    <lineage>
        <taxon>Bacteria</taxon>
        <taxon>Bacillati</taxon>
        <taxon>Actinomycetota</taxon>
        <taxon>Actinomycetes</taxon>
        <taxon>Streptosporangiales</taxon>
        <taxon>Streptosporangiaceae</taxon>
        <taxon>Nonomuraea</taxon>
    </lineage>
</organism>
<evidence type="ECO:0000256" key="4">
    <source>
        <dbReference type="ARBA" id="ARBA00022692"/>
    </source>
</evidence>
<comment type="subcellular location">
    <subcellularLocation>
        <location evidence="1 7">Cell membrane</location>
        <topology evidence="1 7">Multi-pass membrane protein</topology>
    </subcellularLocation>
</comment>
<dbReference type="CDD" id="cd06261">
    <property type="entry name" value="TM_PBP2"/>
    <property type="match status" value="1"/>
</dbReference>
<keyword evidence="2 7" id="KW-0813">Transport</keyword>
<feature type="transmembrane region" description="Helical" evidence="7">
    <location>
        <begin position="282"/>
        <end position="308"/>
    </location>
</feature>
<evidence type="ECO:0000256" key="6">
    <source>
        <dbReference type="ARBA" id="ARBA00023136"/>
    </source>
</evidence>
<dbReference type="PANTHER" id="PTHR43163:SF6">
    <property type="entry name" value="DIPEPTIDE TRANSPORT SYSTEM PERMEASE PROTEIN DPPB-RELATED"/>
    <property type="match status" value="1"/>
</dbReference>
<dbReference type="InterPro" id="IPR000515">
    <property type="entry name" value="MetI-like"/>
</dbReference>
<feature type="transmembrane region" description="Helical" evidence="7">
    <location>
        <begin position="179"/>
        <end position="200"/>
    </location>
</feature>
<keyword evidence="4 7" id="KW-0812">Transmembrane</keyword>
<keyword evidence="10" id="KW-1185">Reference proteome</keyword>
<comment type="caution">
    <text evidence="9">The sequence shown here is derived from an EMBL/GenBank/DDBJ whole genome shotgun (WGS) entry which is preliminary data.</text>
</comment>
<accession>A0ABW7Z6J5</accession>
<dbReference type="Pfam" id="PF00528">
    <property type="entry name" value="BPD_transp_1"/>
    <property type="match status" value="1"/>
</dbReference>
<protein>
    <submittedName>
        <fullName evidence="9">ABC transporter permease</fullName>
    </submittedName>
</protein>
<comment type="similarity">
    <text evidence="7">Belongs to the binding-protein-dependent transport system permease family.</text>
</comment>
<evidence type="ECO:0000259" key="8">
    <source>
        <dbReference type="PROSITE" id="PS50928"/>
    </source>
</evidence>
<dbReference type="PANTHER" id="PTHR43163">
    <property type="entry name" value="DIPEPTIDE TRANSPORT SYSTEM PERMEASE PROTEIN DPPB-RELATED"/>
    <property type="match status" value="1"/>
</dbReference>
<dbReference type="Proteomes" id="UP001612741">
    <property type="component" value="Unassembled WGS sequence"/>
</dbReference>
<keyword evidence="3" id="KW-1003">Cell membrane</keyword>
<dbReference type="RefSeq" id="WP_397089485.1">
    <property type="nucleotide sequence ID" value="NZ_JBITGY010000012.1"/>
</dbReference>
<name>A0ABW7Z6J5_9ACTN</name>
<sequence>MTARLLRRIAVALPMLLLSTLLVFLAVSYAGDPLASLRRPNIPPETLRLRALELGLDRPVWERYASWLGGAVRGDLGRDLNGQSVAAELGRRGLVTLRLAVPALTLAILLAVATGFWAAVRRGRWPDRLIGFTVVALLTLPEFWIATVLKQGGITLNRWTGAEVVATLGDAPPGAAGSAAHLVLPVLTLTLVAFPLWALYQRAATLGVLGSDYLLLARANGLSRSRVLLRHALRTSLTPLVTMAALQIPWLVGGLVVIENVFSWHGLGEMLVDGVKQQDTSTVLAFLLVSAVLVTLLNLLADLLYGVLDPRVTHG</sequence>
<evidence type="ECO:0000256" key="5">
    <source>
        <dbReference type="ARBA" id="ARBA00022989"/>
    </source>
</evidence>
<dbReference type="Gene3D" id="1.10.3720.10">
    <property type="entry name" value="MetI-like"/>
    <property type="match status" value="1"/>
</dbReference>
<gene>
    <name evidence="9" type="ORF">ACIBG2_40530</name>
</gene>
<feature type="domain" description="ABC transmembrane type-1" evidence="8">
    <location>
        <begin position="93"/>
        <end position="305"/>
    </location>
</feature>
<evidence type="ECO:0000313" key="9">
    <source>
        <dbReference type="EMBL" id="MFI6503728.1"/>
    </source>
</evidence>
<reference evidence="9 10" key="1">
    <citation type="submission" date="2024-10" db="EMBL/GenBank/DDBJ databases">
        <title>The Natural Products Discovery Center: Release of the First 8490 Sequenced Strains for Exploring Actinobacteria Biosynthetic Diversity.</title>
        <authorList>
            <person name="Kalkreuter E."/>
            <person name="Kautsar S.A."/>
            <person name="Yang D."/>
            <person name="Bader C.D."/>
            <person name="Teijaro C.N."/>
            <person name="Fluegel L."/>
            <person name="Davis C.M."/>
            <person name="Simpson J.R."/>
            <person name="Lauterbach L."/>
            <person name="Steele A.D."/>
            <person name="Gui C."/>
            <person name="Meng S."/>
            <person name="Li G."/>
            <person name="Viehrig K."/>
            <person name="Ye F."/>
            <person name="Su P."/>
            <person name="Kiefer A.F."/>
            <person name="Nichols A."/>
            <person name="Cepeda A.J."/>
            <person name="Yan W."/>
            <person name="Fan B."/>
            <person name="Jiang Y."/>
            <person name="Adhikari A."/>
            <person name="Zheng C.-J."/>
            <person name="Schuster L."/>
            <person name="Cowan T.M."/>
            <person name="Smanski M.J."/>
            <person name="Chevrette M.G."/>
            <person name="De Carvalho L.P.S."/>
            <person name="Shen B."/>
        </authorList>
    </citation>
    <scope>NUCLEOTIDE SEQUENCE [LARGE SCALE GENOMIC DNA]</scope>
    <source>
        <strain evidence="9 10">NPDC050545</strain>
    </source>
</reference>
<dbReference type="InterPro" id="IPR035906">
    <property type="entry name" value="MetI-like_sf"/>
</dbReference>
<dbReference type="SUPFAM" id="SSF161098">
    <property type="entry name" value="MetI-like"/>
    <property type="match status" value="1"/>
</dbReference>
<proteinExistence type="inferred from homology"/>
<dbReference type="EMBL" id="JBITGY010000012">
    <property type="protein sequence ID" value="MFI6503728.1"/>
    <property type="molecule type" value="Genomic_DNA"/>
</dbReference>
<evidence type="ECO:0000256" key="1">
    <source>
        <dbReference type="ARBA" id="ARBA00004651"/>
    </source>
</evidence>
<evidence type="ECO:0000313" key="10">
    <source>
        <dbReference type="Proteomes" id="UP001612741"/>
    </source>
</evidence>
<feature type="transmembrane region" description="Helical" evidence="7">
    <location>
        <begin position="129"/>
        <end position="149"/>
    </location>
</feature>
<dbReference type="PROSITE" id="PS50928">
    <property type="entry name" value="ABC_TM1"/>
    <property type="match status" value="1"/>
</dbReference>
<evidence type="ECO:0000256" key="7">
    <source>
        <dbReference type="RuleBase" id="RU363032"/>
    </source>
</evidence>
<feature type="transmembrane region" description="Helical" evidence="7">
    <location>
        <begin position="240"/>
        <end position="262"/>
    </location>
</feature>
<feature type="transmembrane region" description="Helical" evidence="7">
    <location>
        <begin position="99"/>
        <end position="120"/>
    </location>
</feature>